<accession>A0ABY2FHN5</accession>
<dbReference type="Proteomes" id="UP000295060">
    <property type="component" value="Unassembled WGS sequence"/>
</dbReference>
<reference evidence="1 2" key="1">
    <citation type="submission" date="2019-03" db="EMBL/GenBank/DDBJ databases">
        <title>Genomic Encyclopedia of Type Strains, Phase III (KMG-III): the genomes of soil and plant-associated and newly described type strains.</title>
        <authorList>
            <person name="Whitman W."/>
        </authorList>
    </citation>
    <scope>NUCLEOTIDE SEQUENCE [LARGE SCALE GENOMIC DNA]</scope>
    <source>
        <strain evidence="1 2">VKMAc-2574</strain>
    </source>
</reference>
<comment type="caution">
    <text evidence="1">The sequence shown here is derived from an EMBL/GenBank/DDBJ whole genome shotgun (WGS) entry which is preliminary data.</text>
</comment>
<dbReference type="RefSeq" id="WP_134130725.1">
    <property type="nucleotide sequence ID" value="NZ_SODU01000002.1"/>
</dbReference>
<gene>
    <name evidence="1" type="ORF">EV137_4723</name>
</gene>
<sequence length="320" mass="35975">MSKGAPAARNWRHTFEVVGFRPSGQFGAMRARVEDVDATVLEDGLGRLSMTFTHVGRRSAMQYEVAVPFDVTVQQVARLMASAFERAHPETREKTATPDLSAVDHNFVRVGGVVVEREQAFAWAHEYLTGSSWAYPGYDAYYARSDPQRIEDADLLAPVLLNVSRLTLKAYYGLQKHRERLQDCLAAIPEDAELISAGDHDLETIRKLFAVLNAPGIPDVQGTILAKILHRKRPAFIPLYDERVRRCYQVGPRAPLPVRRRRPWGEFFVTLAMAMRSDLVDQRDTWTEIANLATSPRISLLRALDIVAWRAGGVDSAPHR</sequence>
<evidence type="ECO:0000313" key="2">
    <source>
        <dbReference type="Proteomes" id="UP000295060"/>
    </source>
</evidence>
<keyword evidence="2" id="KW-1185">Reference proteome</keyword>
<evidence type="ECO:0000313" key="1">
    <source>
        <dbReference type="EMBL" id="TDW90892.1"/>
    </source>
</evidence>
<dbReference type="Pfam" id="PF19827">
    <property type="entry name" value="DUF6308"/>
    <property type="match status" value="1"/>
</dbReference>
<organism evidence="1 2">
    <name type="scientific">Kribbella pratensis</name>
    <dbReference type="NCBI Taxonomy" id="2512112"/>
    <lineage>
        <taxon>Bacteria</taxon>
        <taxon>Bacillati</taxon>
        <taxon>Actinomycetota</taxon>
        <taxon>Actinomycetes</taxon>
        <taxon>Propionibacteriales</taxon>
        <taxon>Kribbellaceae</taxon>
        <taxon>Kribbella</taxon>
    </lineage>
</organism>
<dbReference type="EMBL" id="SODU01000002">
    <property type="protein sequence ID" value="TDW90892.1"/>
    <property type="molecule type" value="Genomic_DNA"/>
</dbReference>
<dbReference type="InterPro" id="IPR046275">
    <property type="entry name" value="DUF6308"/>
</dbReference>
<proteinExistence type="predicted"/>
<protein>
    <submittedName>
        <fullName evidence="1">Uncharacterized protein</fullName>
    </submittedName>
</protein>
<name>A0ABY2FHN5_9ACTN</name>